<keyword evidence="3" id="KW-1003">Cell membrane</keyword>
<feature type="transmembrane region" description="Helical" evidence="7">
    <location>
        <begin position="276"/>
        <end position="293"/>
    </location>
</feature>
<evidence type="ECO:0000313" key="10">
    <source>
        <dbReference type="Proteomes" id="UP001168575"/>
    </source>
</evidence>
<evidence type="ECO:0000256" key="4">
    <source>
        <dbReference type="ARBA" id="ARBA00022692"/>
    </source>
</evidence>
<sequence length="345" mass="39149">MKSNRIVYFDVLNILACLAVVFMHCNNMVHVYAPGPNWLCSLVIEVICWWAVPIFLMLSGATLMRYRDRYDTKTFFKKRVVRTFVPFLLWSIFIYIVRFGIAATPEEAAKFGLLDFWTLFMSSGIEGVYWFFFPLFALYLAYPALSLLSNERKVLWYLAGTFFVLQSIIPPVLGMLKLSWNPSISQPMVTTFVFYAILGYLASTEDFSKKTRLTIYGLGIFAIVFRYVNMAIMSAQVGEVVKTASIDYGYFTGVLPALAAFVFFKQIDFSSLNERAIGVIAKVASCSFGVYLIHRLFIHDLIAVILKVSQTSIALRTIAPILIWIACIVIVLGLKKVPVLRRVVP</sequence>
<evidence type="ECO:0000256" key="6">
    <source>
        <dbReference type="ARBA" id="ARBA00023136"/>
    </source>
</evidence>
<evidence type="ECO:0000256" key="2">
    <source>
        <dbReference type="ARBA" id="ARBA00007400"/>
    </source>
</evidence>
<keyword evidence="9" id="KW-0012">Acyltransferase</keyword>
<organism evidence="9 10">
    <name type="scientific">Phoenicibacter congonensis</name>
    <dbReference type="NCBI Taxonomy" id="1944646"/>
    <lineage>
        <taxon>Bacteria</taxon>
        <taxon>Bacillati</taxon>
        <taxon>Actinomycetota</taxon>
        <taxon>Coriobacteriia</taxon>
        <taxon>Eggerthellales</taxon>
        <taxon>Eggerthellaceae</taxon>
        <taxon>Phoenicibacter</taxon>
    </lineage>
</organism>
<reference evidence="9" key="1">
    <citation type="submission" date="2023-07" db="EMBL/GenBank/DDBJ databases">
        <title>Between Cages and Wild: Unraveling the Impact of Captivity on Animal Microbiomes and Antimicrobial Resistance.</title>
        <authorList>
            <person name="Schmartz G.P."/>
            <person name="Rehner J."/>
            <person name="Schuff M.J."/>
            <person name="Becker S.L."/>
            <person name="Kravczyk M."/>
            <person name="Gurevich A."/>
            <person name="Francke R."/>
            <person name="Mueller R."/>
            <person name="Keller V."/>
            <person name="Keller A."/>
        </authorList>
    </citation>
    <scope>NUCLEOTIDE SEQUENCE</scope>
    <source>
        <strain evidence="9">S12M_St_49</strain>
    </source>
</reference>
<feature type="domain" description="Acyltransferase 3" evidence="8">
    <location>
        <begin position="7"/>
        <end position="333"/>
    </location>
</feature>
<evidence type="ECO:0000256" key="3">
    <source>
        <dbReference type="ARBA" id="ARBA00022475"/>
    </source>
</evidence>
<feature type="transmembrane region" description="Helical" evidence="7">
    <location>
        <begin position="248"/>
        <end position="264"/>
    </location>
</feature>
<dbReference type="EMBL" id="JAUMVS010000044">
    <property type="protein sequence ID" value="MDO4841749.1"/>
    <property type="molecule type" value="Genomic_DNA"/>
</dbReference>
<dbReference type="EC" id="2.3.1.-" evidence="9"/>
<feature type="transmembrane region" description="Helical" evidence="7">
    <location>
        <begin position="36"/>
        <end position="63"/>
    </location>
</feature>
<feature type="transmembrane region" description="Helical" evidence="7">
    <location>
        <begin position="215"/>
        <end position="236"/>
    </location>
</feature>
<dbReference type="PANTHER" id="PTHR40074:SF2">
    <property type="entry name" value="O-ACETYLTRANSFERASE WECH"/>
    <property type="match status" value="1"/>
</dbReference>
<keyword evidence="4 7" id="KW-0812">Transmembrane</keyword>
<dbReference type="GO" id="GO:0009246">
    <property type="term" value="P:enterobacterial common antigen biosynthetic process"/>
    <property type="evidence" value="ECO:0007669"/>
    <property type="project" value="TreeGrafter"/>
</dbReference>
<keyword evidence="9" id="KW-0808">Transferase</keyword>
<feature type="transmembrane region" description="Helical" evidence="7">
    <location>
        <begin position="84"/>
        <end position="104"/>
    </location>
</feature>
<gene>
    <name evidence="9" type="ORF">Q3982_03620</name>
</gene>
<feature type="transmembrane region" description="Helical" evidence="7">
    <location>
        <begin position="154"/>
        <end position="172"/>
    </location>
</feature>
<keyword evidence="5 7" id="KW-1133">Transmembrane helix</keyword>
<evidence type="ECO:0000256" key="1">
    <source>
        <dbReference type="ARBA" id="ARBA00004651"/>
    </source>
</evidence>
<comment type="subcellular location">
    <subcellularLocation>
        <location evidence="1">Cell membrane</location>
        <topology evidence="1">Multi-pass membrane protein</topology>
    </subcellularLocation>
</comment>
<keyword evidence="10" id="KW-1185">Reference proteome</keyword>
<dbReference type="PANTHER" id="PTHR40074">
    <property type="entry name" value="O-ACETYLTRANSFERASE WECH"/>
    <property type="match status" value="1"/>
</dbReference>
<dbReference type="GO" id="GO:0016413">
    <property type="term" value="F:O-acetyltransferase activity"/>
    <property type="evidence" value="ECO:0007669"/>
    <property type="project" value="TreeGrafter"/>
</dbReference>
<comment type="similarity">
    <text evidence="2">Belongs to the acyltransferase 3 family.</text>
</comment>
<evidence type="ECO:0000256" key="7">
    <source>
        <dbReference type="SAM" id="Phobius"/>
    </source>
</evidence>
<dbReference type="GO" id="GO:0005886">
    <property type="term" value="C:plasma membrane"/>
    <property type="evidence" value="ECO:0007669"/>
    <property type="project" value="UniProtKB-SubCell"/>
</dbReference>
<feature type="transmembrane region" description="Helical" evidence="7">
    <location>
        <begin position="313"/>
        <end position="334"/>
    </location>
</feature>
<evidence type="ECO:0000259" key="8">
    <source>
        <dbReference type="Pfam" id="PF01757"/>
    </source>
</evidence>
<dbReference type="InterPro" id="IPR002656">
    <property type="entry name" value="Acyl_transf_3_dom"/>
</dbReference>
<feature type="transmembrane region" description="Helical" evidence="7">
    <location>
        <begin position="7"/>
        <end position="24"/>
    </location>
</feature>
<evidence type="ECO:0000256" key="5">
    <source>
        <dbReference type="ARBA" id="ARBA00022989"/>
    </source>
</evidence>
<protein>
    <submittedName>
        <fullName evidence="9">Acyltransferase</fullName>
        <ecNumber evidence="9">2.3.1.-</ecNumber>
    </submittedName>
</protein>
<evidence type="ECO:0000313" key="9">
    <source>
        <dbReference type="EMBL" id="MDO4841749.1"/>
    </source>
</evidence>
<accession>A0AA43RH58</accession>
<comment type="caution">
    <text evidence="9">The sequence shown here is derived from an EMBL/GenBank/DDBJ whole genome shotgun (WGS) entry which is preliminary data.</text>
</comment>
<dbReference type="Proteomes" id="UP001168575">
    <property type="component" value="Unassembled WGS sequence"/>
</dbReference>
<dbReference type="Pfam" id="PF01757">
    <property type="entry name" value="Acyl_transf_3"/>
    <property type="match status" value="1"/>
</dbReference>
<dbReference type="AlphaFoldDB" id="A0AA43RH58"/>
<name>A0AA43RH58_9ACTN</name>
<keyword evidence="6 7" id="KW-0472">Membrane</keyword>
<feature type="transmembrane region" description="Helical" evidence="7">
    <location>
        <begin position="116"/>
        <end position="142"/>
    </location>
</feature>
<feature type="transmembrane region" description="Helical" evidence="7">
    <location>
        <begin position="184"/>
        <end position="203"/>
    </location>
</feature>
<proteinExistence type="inferred from homology"/>